<keyword evidence="2" id="KW-1015">Disulfide bond</keyword>
<protein>
    <recommendedName>
        <fullName evidence="6">CUB domain-containing protein</fullName>
    </recommendedName>
</protein>
<evidence type="ECO:0000256" key="1">
    <source>
        <dbReference type="ARBA" id="ARBA00022737"/>
    </source>
</evidence>
<feature type="domain" description="CUB" evidence="6">
    <location>
        <begin position="35"/>
        <end position="150"/>
    </location>
</feature>
<dbReference type="Gene3D" id="2.60.120.290">
    <property type="entry name" value="Spermadhesin, CUB domain"/>
    <property type="match status" value="1"/>
</dbReference>
<dbReference type="GeneTree" id="ENSGT00530000067198"/>
<evidence type="ECO:0000313" key="8">
    <source>
        <dbReference type="Proteomes" id="UP000007875"/>
    </source>
</evidence>
<keyword evidence="5" id="KW-0732">Signal</keyword>
<dbReference type="Proteomes" id="UP000007875">
    <property type="component" value="Unassembled WGS sequence"/>
</dbReference>
<evidence type="ECO:0000256" key="2">
    <source>
        <dbReference type="ARBA" id="ARBA00023157"/>
    </source>
</evidence>
<comment type="caution">
    <text evidence="3">Lacks conserved residue(s) required for the propagation of feature annotation.</text>
</comment>
<dbReference type="InterPro" id="IPR035914">
    <property type="entry name" value="Sperma_CUB_dom_sf"/>
</dbReference>
<accession>H2ZE97</accession>
<feature type="chain" id="PRO_5003578454" description="CUB domain-containing protein" evidence="5">
    <location>
        <begin position="21"/>
        <end position="238"/>
    </location>
</feature>
<dbReference type="InterPro" id="IPR000859">
    <property type="entry name" value="CUB_dom"/>
</dbReference>
<dbReference type="SUPFAM" id="SSF49854">
    <property type="entry name" value="Spermadhesin, CUB domain"/>
    <property type="match status" value="1"/>
</dbReference>
<dbReference type="Ensembl" id="ENSCSAVT00000016092.1">
    <property type="protein sequence ID" value="ENSCSAVP00000015913.1"/>
    <property type="gene ID" value="ENSCSAVG00000009361.1"/>
</dbReference>
<feature type="region of interest" description="Disordered" evidence="4">
    <location>
        <begin position="166"/>
        <end position="238"/>
    </location>
</feature>
<keyword evidence="1" id="KW-0677">Repeat</keyword>
<reference evidence="7" key="3">
    <citation type="submission" date="2025-09" db="UniProtKB">
        <authorList>
            <consortium name="Ensembl"/>
        </authorList>
    </citation>
    <scope>IDENTIFICATION</scope>
</reference>
<reference evidence="8" key="1">
    <citation type="submission" date="2003-08" db="EMBL/GenBank/DDBJ databases">
        <authorList>
            <person name="Birren B."/>
            <person name="Nusbaum C."/>
            <person name="Abebe A."/>
            <person name="Abouelleil A."/>
            <person name="Adekoya E."/>
            <person name="Ait-zahra M."/>
            <person name="Allen N."/>
            <person name="Allen T."/>
            <person name="An P."/>
            <person name="Anderson M."/>
            <person name="Anderson S."/>
            <person name="Arachchi H."/>
            <person name="Armbruster J."/>
            <person name="Bachantsang P."/>
            <person name="Baldwin J."/>
            <person name="Barry A."/>
            <person name="Bayul T."/>
            <person name="Blitshsteyn B."/>
            <person name="Bloom T."/>
            <person name="Blye J."/>
            <person name="Boguslavskiy L."/>
            <person name="Borowsky M."/>
            <person name="Boukhgalter B."/>
            <person name="Brunache A."/>
            <person name="Butler J."/>
            <person name="Calixte N."/>
            <person name="Calvo S."/>
            <person name="Camarata J."/>
            <person name="Campo K."/>
            <person name="Chang J."/>
            <person name="Cheshatsang Y."/>
            <person name="Citroen M."/>
            <person name="Collymore A."/>
            <person name="Considine T."/>
            <person name="Cook A."/>
            <person name="Cooke P."/>
            <person name="Corum B."/>
            <person name="Cuomo C."/>
            <person name="David R."/>
            <person name="Dawoe T."/>
            <person name="Degray S."/>
            <person name="Dodge S."/>
            <person name="Dooley K."/>
            <person name="Dorje P."/>
            <person name="Dorjee K."/>
            <person name="Dorris L."/>
            <person name="Duffey N."/>
            <person name="Dupes A."/>
            <person name="Elkins T."/>
            <person name="Engels R."/>
            <person name="Erickson J."/>
            <person name="Farina A."/>
            <person name="Faro S."/>
            <person name="Ferreira P."/>
            <person name="Fischer H."/>
            <person name="Fitzgerald M."/>
            <person name="Foley K."/>
            <person name="Gage D."/>
            <person name="Galagan J."/>
            <person name="Gearin G."/>
            <person name="Gnerre S."/>
            <person name="Gnirke A."/>
            <person name="Goyette A."/>
            <person name="Graham J."/>
            <person name="Grandbois E."/>
            <person name="Gyaltsen K."/>
            <person name="Hafez N."/>
            <person name="Hagopian D."/>
            <person name="Hagos B."/>
            <person name="Hall J."/>
            <person name="Hatcher B."/>
            <person name="Heller A."/>
            <person name="Higgins H."/>
            <person name="Honan T."/>
            <person name="Horn A."/>
            <person name="Houde N."/>
            <person name="Hughes L."/>
            <person name="Hulme W."/>
            <person name="Husby E."/>
            <person name="Iliev I."/>
            <person name="Jaffe D."/>
            <person name="Jones C."/>
            <person name="Kamal M."/>
            <person name="Kamat A."/>
            <person name="Kamvysselis M."/>
            <person name="Karlsson E."/>
            <person name="Kells C."/>
            <person name="Kieu A."/>
            <person name="Kisner P."/>
            <person name="Kodira C."/>
            <person name="Kulbokas E."/>
            <person name="Labutti K."/>
            <person name="Lama D."/>
            <person name="Landers T."/>
            <person name="Leger J."/>
            <person name="Levine S."/>
            <person name="Lewis D."/>
            <person name="Lewis T."/>
            <person name="Lindblad-toh K."/>
            <person name="Liu X."/>
            <person name="Lokyitsang T."/>
            <person name="Lokyitsang Y."/>
            <person name="Lucien O."/>
            <person name="Lui A."/>
            <person name="Ma L.J."/>
            <person name="Mabbitt R."/>
            <person name="Macdonald J."/>
            <person name="Maclean C."/>
            <person name="Major J."/>
            <person name="Manning J."/>
            <person name="Marabella R."/>
            <person name="Maru K."/>
            <person name="Matthews C."/>
            <person name="Mauceli E."/>
            <person name="Mccarthy M."/>
            <person name="Mcdonough S."/>
            <person name="Mcghee T."/>
            <person name="Meldrim J."/>
            <person name="Meneus L."/>
            <person name="Mesirov J."/>
            <person name="Mihalev A."/>
            <person name="Mihova T."/>
            <person name="Mikkelsen T."/>
            <person name="Mlenga V."/>
            <person name="Moru K."/>
            <person name="Mozes J."/>
            <person name="Mulrain L."/>
            <person name="Munson G."/>
            <person name="Naylor J."/>
            <person name="Newes C."/>
            <person name="Nguyen C."/>
            <person name="Nguyen N."/>
            <person name="Nguyen T."/>
            <person name="Nicol R."/>
            <person name="Nielsen C."/>
            <person name="Nizzari M."/>
            <person name="Norbu C."/>
            <person name="Norbu N."/>
            <person name="O'donnell P."/>
            <person name="Okoawo O."/>
            <person name="O'leary S."/>
            <person name="Omotosho B."/>
            <person name="O'neill K."/>
            <person name="Osman S."/>
            <person name="Parker S."/>
            <person name="Perrin D."/>
            <person name="Phunkhang P."/>
            <person name="Piqani B."/>
            <person name="Purcell S."/>
            <person name="Rachupka T."/>
            <person name="Ramasamy U."/>
            <person name="Rameau R."/>
            <person name="Ray V."/>
            <person name="Raymond C."/>
            <person name="Retta R."/>
            <person name="Richardson S."/>
            <person name="Rise C."/>
            <person name="Rodriguez J."/>
            <person name="Rogers J."/>
            <person name="Rogov P."/>
            <person name="Rutman M."/>
            <person name="Schupbach R."/>
            <person name="Seaman C."/>
            <person name="Settipalli S."/>
            <person name="Sharpe T."/>
            <person name="Sheridan J."/>
            <person name="Sherpa N."/>
            <person name="Shi J."/>
            <person name="Smirnov S."/>
            <person name="Smith C."/>
            <person name="Sougnez C."/>
            <person name="Spencer B."/>
            <person name="Stalker J."/>
            <person name="Stange-thomann N."/>
            <person name="Stavropoulos S."/>
            <person name="Stetson K."/>
            <person name="Stone C."/>
            <person name="Stone S."/>
            <person name="Stubbs M."/>
            <person name="Talamas J."/>
            <person name="Tchuinga P."/>
            <person name="Tenzing P."/>
            <person name="Tesfaye S."/>
            <person name="Theodore J."/>
            <person name="Thoulutsang Y."/>
            <person name="Topham K."/>
            <person name="Towey S."/>
            <person name="Tsamla T."/>
            <person name="Tsomo N."/>
            <person name="Vallee D."/>
            <person name="Vassiliev H."/>
            <person name="Venkataraman V."/>
            <person name="Vinson J."/>
            <person name="Vo A."/>
            <person name="Wade C."/>
            <person name="Wang S."/>
            <person name="Wangchuk T."/>
            <person name="Wangdi T."/>
            <person name="Whittaker C."/>
            <person name="Wilkinson J."/>
            <person name="Wu Y."/>
            <person name="Wyman D."/>
            <person name="Yadav S."/>
            <person name="Yang S."/>
            <person name="Yang X."/>
            <person name="Yeager S."/>
            <person name="Yee E."/>
            <person name="Young G."/>
            <person name="Zainoun J."/>
            <person name="Zembeck L."/>
            <person name="Zimmer A."/>
            <person name="Zody M."/>
            <person name="Lander E."/>
        </authorList>
    </citation>
    <scope>NUCLEOTIDE SEQUENCE [LARGE SCALE GENOMIC DNA]</scope>
</reference>
<evidence type="ECO:0000313" key="7">
    <source>
        <dbReference type="Ensembl" id="ENSCSAVP00000015913.1"/>
    </source>
</evidence>
<evidence type="ECO:0000256" key="4">
    <source>
        <dbReference type="SAM" id="MobiDB-lite"/>
    </source>
</evidence>
<feature type="compositionally biased region" description="Polar residues" evidence="4">
    <location>
        <begin position="225"/>
        <end position="238"/>
    </location>
</feature>
<evidence type="ECO:0000256" key="5">
    <source>
        <dbReference type="SAM" id="SignalP"/>
    </source>
</evidence>
<organism evidence="7 8">
    <name type="scientific">Ciona savignyi</name>
    <name type="common">Pacific transparent sea squirt</name>
    <dbReference type="NCBI Taxonomy" id="51511"/>
    <lineage>
        <taxon>Eukaryota</taxon>
        <taxon>Metazoa</taxon>
        <taxon>Chordata</taxon>
        <taxon>Tunicata</taxon>
        <taxon>Ascidiacea</taxon>
        <taxon>Phlebobranchia</taxon>
        <taxon>Cionidae</taxon>
        <taxon>Ciona</taxon>
    </lineage>
</organism>
<proteinExistence type="predicted"/>
<dbReference type="OMA" id="TQCSWII"/>
<dbReference type="CDD" id="cd00041">
    <property type="entry name" value="CUB"/>
    <property type="match status" value="1"/>
</dbReference>
<dbReference type="PANTHER" id="PTHR24251">
    <property type="entry name" value="OVOCHYMASE-RELATED"/>
    <property type="match status" value="1"/>
</dbReference>
<reference evidence="7" key="2">
    <citation type="submission" date="2025-08" db="UniProtKB">
        <authorList>
            <consortium name="Ensembl"/>
        </authorList>
    </citation>
    <scope>IDENTIFICATION</scope>
</reference>
<dbReference type="AlphaFoldDB" id="H2ZE97"/>
<name>H2ZE97_CIOSA</name>
<feature type="signal peptide" evidence="5">
    <location>
        <begin position="1"/>
        <end position="20"/>
    </location>
</feature>
<evidence type="ECO:0000259" key="6">
    <source>
        <dbReference type="PROSITE" id="PS01180"/>
    </source>
</evidence>
<dbReference type="PROSITE" id="PS01180">
    <property type="entry name" value="CUB"/>
    <property type="match status" value="1"/>
</dbReference>
<dbReference type="SMART" id="SM00042">
    <property type="entry name" value="CUB"/>
    <property type="match status" value="1"/>
</dbReference>
<dbReference type="HOGENOM" id="CLU_084945_0_0_1"/>
<dbReference type="Pfam" id="PF00431">
    <property type="entry name" value="CUB"/>
    <property type="match status" value="1"/>
</dbReference>
<sequence length="238" mass="26123">MDQFRKFSLVFLMFVAHTATQPAPTSLLTPPWTHCVNQMHALPDRWLGFTSPNYPNGITTQTQCSWIITANPGFKVRISYQKMNLTGSKYNCYTQYVEIIDIRAGSSQGKDCGAARPKDYVSQGTKLRIDLKADTAAANHQGFSIKFRATRDPRSGYKNNFAFTVVQRSPGRRRRPGSTGAAAPSTGGGSSVGGRVNLSLRNRIRNTQSNRPANPARSPGRRPATGTTASPLFRPNTV</sequence>
<evidence type="ECO:0000256" key="3">
    <source>
        <dbReference type="PROSITE-ProRule" id="PRU00059"/>
    </source>
</evidence>
<keyword evidence="8" id="KW-1185">Reference proteome</keyword>